<reference evidence="2 3" key="1">
    <citation type="journal article" date="2018" name="MBio">
        <title>Comparative Genomics Reveals the Core Gene Toolbox for the Fungus-Insect Symbiosis.</title>
        <authorList>
            <person name="Wang Y."/>
            <person name="Stata M."/>
            <person name="Wang W."/>
            <person name="Stajich J.E."/>
            <person name="White M.M."/>
            <person name="Moncalvo J.M."/>
        </authorList>
    </citation>
    <scope>NUCLEOTIDE SEQUENCE [LARGE SCALE GENOMIC DNA]</scope>
    <source>
        <strain evidence="2 3">AUS-77-4</strain>
    </source>
</reference>
<name>A0A2T9XZ79_9FUNG</name>
<proteinExistence type="predicted"/>
<dbReference type="Proteomes" id="UP000245699">
    <property type="component" value="Unassembled WGS sequence"/>
</dbReference>
<organism evidence="2 3">
    <name type="scientific">Furculomyces boomerangus</name>
    <dbReference type="NCBI Taxonomy" id="61424"/>
    <lineage>
        <taxon>Eukaryota</taxon>
        <taxon>Fungi</taxon>
        <taxon>Fungi incertae sedis</taxon>
        <taxon>Zoopagomycota</taxon>
        <taxon>Kickxellomycotina</taxon>
        <taxon>Harpellomycetes</taxon>
        <taxon>Harpellales</taxon>
        <taxon>Harpellaceae</taxon>
        <taxon>Furculomyces</taxon>
    </lineage>
</organism>
<dbReference type="Gene3D" id="2.60.40.640">
    <property type="match status" value="1"/>
</dbReference>
<comment type="caution">
    <text evidence="2">The sequence shown here is derived from an EMBL/GenBank/DDBJ whole genome shotgun (WGS) entry which is preliminary data.</text>
</comment>
<feature type="domain" description="Arrestin-like N-terminal" evidence="1">
    <location>
        <begin position="34"/>
        <end position="131"/>
    </location>
</feature>
<dbReference type="OrthoDB" id="5544098at2759"/>
<sequence>MFSKTKNPTFEIKVVPFMPSIIIENEDLETKKSHISGSVSILIKKPVNIRTITVSLKKSKLIEWANGSHVTRISFDNELIKHSVSDTVIDVESDLEIGRYEFPFFLWVPDNLEPSMKIEKCFIKYFLEATAKLESNSYLLKIGNYFGSYSDIVPIPVLRVPKILKQYSQKVAQQLPQYYSLYHKDDLKVVLMIQSQYILTTNHYGPIKATLYIDYNPSENMPKKEVSCKEITLKITEEYKFFEKVSGISHLDKIVLGKVEYDFEQINNKKPPTVKNQNQSNSNSIETLQNNLSELSVNDDSSILASTLTDTSPSTNPIPYKTPRIDADPRISYELFLPRFDREPQPNIISDNFSIIQYLDCKAIIQFKEHKEERSLTETSSSEKKVIEEKVLFGGGVIYGIPEWAEEYINSIPTYENIGQGCLFSDQPKVF</sequence>
<accession>A0A2T9XZ79</accession>
<dbReference type="InterPro" id="IPR011021">
    <property type="entry name" value="Arrestin-like_N"/>
</dbReference>
<keyword evidence="3" id="KW-1185">Reference proteome</keyword>
<protein>
    <recommendedName>
        <fullName evidence="1">Arrestin-like N-terminal domain-containing protein</fullName>
    </recommendedName>
</protein>
<dbReference type="InterPro" id="IPR014752">
    <property type="entry name" value="Arrestin-like_C"/>
</dbReference>
<evidence type="ECO:0000313" key="2">
    <source>
        <dbReference type="EMBL" id="PVU85334.1"/>
    </source>
</evidence>
<evidence type="ECO:0000313" key="3">
    <source>
        <dbReference type="Proteomes" id="UP000245699"/>
    </source>
</evidence>
<evidence type="ECO:0000259" key="1">
    <source>
        <dbReference type="Pfam" id="PF00339"/>
    </source>
</evidence>
<gene>
    <name evidence="2" type="ORF">BB559_007073</name>
</gene>
<dbReference type="EMBL" id="MBFT01001096">
    <property type="protein sequence ID" value="PVU85334.1"/>
    <property type="molecule type" value="Genomic_DNA"/>
</dbReference>
<dbReference type="AlphaFoldDB" id="A0A2T9XZ79"/>
<dbReference type="Pfam" id="PF00339">
    <property type="entry name" value="Arrestin_N"/>
    <property type="match status" value="1"/>
</dbReference>